<keyword evidence="5" id="KW-0805">Transcription regulation</keyword>
<comment type="function">
    <text evidence="9">Promotes transcriptional elongation by Su(Tpl)/ELL. Essential for development.</text>
</comment>
<dbReference type="GO" id="GO:0032783">
    <property type="term" value="C:super elongation complex"/>
    <property type="evidence" value="ECO:0007669"/>
    <property type="project" value="InterPro"/>
</dbReference>
<organism evidence="12">
    <name type="scientific">Xenopsylla cheopis</name>
    <name type="common">Oriental rat flea</name>
    <name type="synonym">Pulex cheopis</name>
    <dbReference type="NCBI Taxonomy" id="163159"/>
    <lineage>
        <taxon>Eukaryota</taxon>
        <taxon>Metazoa</taxon>
        <taxon>Ecdysozoa</taxon>
        <taxon>Arthropoda</taxon>
        <taxon>Hexapoda</taxon>
        <taxon>Insecta</taxon>
        <taxon>Pterygota</taxon>
        <taxon>Neoptera</taxon>
        <taxon>Endopterygota</taxon>
        <taxon>Siphonaptera</taxon>
        <taxon>Pulicidae</taxon>
        <taxon>Xenopsyllinae</taxon>
        <taxon>Xenopsylla</taxon>
    </lineage>
</organism>
<feature type="compositionally biased region" description="Polar residues" evidence="10">
    <location>
        <begin position="250"/>
        <end position="261"/>
    </location>
</feature>
<feature type="compositionally biased region" description="Polar residues" evidence="10">
    <location>
        <begin position="125"/>
        <end position="141"/>
    </location>
</feature>
<proteinExistence type="inferred from homology"/>
<name>A0A6M2DHU8_XENCH</name>
<evidence type="ECO:0000256" key="6">
    <source>
        <dbReference type="ARBA" id="ARBA00023159"/>
    </source>
</evidence>
<evidence type="ECO:0000256" key="2">
    <source>
        <dbReference type="ARBA" id="ARBA00007798"/>
    </source>
</evidence>
<keyword evidence="7" id="KW-0804">Transcription</keyword>
<keyword evidence="12" id="KW-0648">Protein biosynthesis</keyword>
<evidence type="ECO:0000256" key="7">
    <source>
        <dbReference type="ARBA" id="ARBA00023163"/>
    </source>
</evidence>
<feature type="domain" description="Transcription elongation factor Eaf N-terminal" evidence="11">
    <location>
        <begin position="12"/>
        <end position="110"/>
    </location>
</feature>
<dbReference type="InterPro" id="IPR027093">
    <property type="entry name" value="EAF_fam"/>
</dbReference>
<dbReference type="GO" id="GO:0003746">
    <property type="term" value="F:translation elongation factor activity"/>
    <property type="evidence" value="ECO:0007669"/>
    <property type="project" value="UniProtKB-KW"/>
</dbReference>
<feature type="compositionally biased region" description="Polar residues" evidence="10">
    <location>
        <begin position="196"/>
        <end position="213"/>
    </location>
</feature>
<dbReference type="GO" id="GO:0003711">
    <property type="term" value="F:transcription elongation factor activity"/>
    <property type="evidence" value="ECO:0007669"/>
    <property type="project" value="TreeGrafter"/>
</dbReference>
<feature type="compositionally biased region" description="Acidic residues" evidence="10">
    <location>
        <begin position="262"/>
        <end position="272"/>
    </location>
</feature>
<dbReference type="PANTHER" id="PTHR15970">
    <property type="entry name" value="ELL-ASSOCIATED FACTOR EAF"/>
    <property type="match status" value="1"/>
</dbReference>
<dbReference type="EMBL" id="GIIL01001940">
    <property type="protein sequence ID" value="NOV45666.1"/>
    <property type="molecule type" value="Transcribed_RNA"/>
</dbReference>
<keyword evidence="4" id="KW-0597">Phosphoprotein</keyword>
<dbReference type="GO" id="GO:0006368">
    <property type="term" value="P:transcription elongation by RNA polymerase II"/>
    <property type="evidence" value="ECO:0007669"/>
    <property type="project" value="InterPro"/>
</dbReference>
<evidence type="ECO:0000256" key="5">
    <source>
        <dbReference type="ARBA" id="ARBA00023015"/>
    </source>
</evidence>
<comment type="subcellular location">
    <subcellularLocation>
        <location evidence="1">Nucleus</location>
    </subcellularLocation>
</comment>
<sequence length="272" mass="28999">MADRVKLNNMRELKLGTTFSNPRNASFHTLKYDFKPASVDESKMATVDIGQNNQVTVTVPHLDGAGTLQTVFKGNQKKYTKECVLIVNKTTGEITIEKLSNNLQVKKTRSENGYKAPPPAPSSSFKLENSTQRQSSKTKVTSGIRKAAISTFPKHSPIQGSPTYPVAAQWNASHNQSNLASLPMIGFDDVEPNVNSSPVLTNNSTTVPSSNAIAPNEDAVGVISTSSSSSSSSDSSDSDSDSDASDSPAKASNGQISSNNILDEDLQLSESD</sequence>
<evidence type="ECO:0000256" key="1">
    <source>
        <dbReference type="ARBA" id="ARBA00004123"/>
    </source>
</evidence>
<accession>A0A6M2DHU8</accession>
<evidence type="ECO:0000313" key="12">
    <source>
        <dbReference type="EMBL" id="NOV45666.1"/>
    </source>
</evidence>
<keyword evidence="8" id="KW-0539">Nucleus</keyword>
<evidence type="ECO:0000256" key="3">
    <source>
        <dbReference type="ARBA" id="ARBA00021452"/>
    </source>
</evidence>
<evidence type="ECO:0000256" key="10">
    <source>
        <dbReference type="SAM" id="MobiDB-lite"/>
    </source>
</evidence>
<evidence type="ECO:0000256" key="8">
    <source>
        <dbReference type="ARBA" id="ARBA00023242"/>
    </source>
</evidence>
<keyword evidence="12" id="KW-0251">Elongation factor</keyword>
<dbReference type="Pfam" id="PF09816">
    <property type="entry name" value="EAF"/>
    <property type="match status" value="1"/>
</dbReference>
<evidence type="ECO:0000256" key="4">
    <source>
        <dbReference type="ARBA" id="ARBA00022553"/>
    </source>
</evidence>
<feature type="region of interest" description="Disordered" evidence="10">
    <location>
        <begin position="107"/>
        <end position="142"/>
    </location>
</feature>
<dbReference type="AlphaFoldDB" id="A0A6M2DHU8"/>
<evidence type="ECO:0000259" key="11">
    <source>
        <dbReference type="Pfam" id="PF09816"/>
    </source>
</evidence>
<dbReference type="InterPro" id="IPR019194">
    <property type="entry name" value="Tscrpt_elong_fac_Eaf_N"/>
</dbReference>
<dbReference type="PANTHER" id="PTHR15970:SF2">
    <property type="entry name" value="ELL-ASSOCIATED FACTOR EAF"/>
    <property type="match status" value="1"/>
</dbReference>
<evidence type="ECO:0000256" key="9">
    <source>
        <dbReference type="ARBA" id="ARBA00025617"/>
    </source>
</evidence>
<keyword evidence="6" id="KW-0010">Activator</keyword>
<feature type="region of interest" description="Disordered" evidence="10">
    <location>
        <begin position="196"/>
        <end position="272"/>
    </location>
</feature>
<comment type="similarity">
    <text evidence="2">Belongs to the EAF family.</text>
</comment>
<reference evidence="12" key="1">
    <citation type="submission" date="2020-03" db="EMBL/GenBank/DDBJ databases">
        <title>Transcriptomic Profiling of the Digestive Tract of the Rat Flea, Xenopsylla cheopis, Following Blood Feeding and Infection with Yersinia pestis.</title>
        <authorList>
            <person name="Bland D.M."/>
            <person name="Martens C.A."/>
            <person name="Virtaneva K."/>
            <person name="Kanakabandi K."/>
            <person name="Long D."/>
            <person name="Rosenke R."/>
            <person name="Saturday G.A."/>
            <person name="Hoyt F.H."/>
            <person name="Bruno D.P."/>
            <person name="Ribeiro J.M.C."/>
            <person name="Hinnebusch J."/>
        </authorList>
    </citation>
    <scope>NUCLEOTIDE SEQUENCE</scope>
</reference>
<protein>
    <recommendedName>
        <fullName evidence="3">Ell-associated factor Eaf</fullName>
    </recommendedName>
</protein>
<feature type="compositionally biased region" description="Low complexity" evidence="10">
    <location>
        <begin position="224"/>
        <end position="235"/>
    </location>
</feature>